<protein>
    <submittedName>
        <fullName evidence="1">Uncharacterized protein</fullName>
    </submittedName>
</protein>
<reference evidence="1 2" key="1">
    <citation type="submission" date="2018-11" db="EMBL/GenBank/DDBJ databases">
        <title>Genomic Encyclopedia of Type Strains, Phase IV (KMG-IV): sequencing the most valuable type-strain genomes for metagenomic binning, comparative biology and taxonomic classification.</title>
        <authorList>
            <person name="Goeker M."/>
        </authorList>
    </citation>
    <scope>NUCLEOTIDE SEQUENCE [LARGE SCALE GENOMIC DNA]</scope>
    <source>
        <strain evidence="1 2">DSM 26537</strain>
    </source>
</reference>
<keyword evidence="2" id="KW-1185">Reference proteome</keyword>
<sequence length="53" mass="6105">MENKNFEDFNIAKISEEDVKNISELEKTLSSKAENDIVLIAYQPKDKGDFAKR</sequence>
<evidence type="ECO:0000313" key="2">
    <source>
        <dbReference type="Proteomes" id="UP000273083"/>
    </source>
</evidence>
<dbReference type="Proteomes" id="UP000273083">
    <property type="component" value="Unassembled WGS sequence"/>
</dbReference>
<accession>A0A3N1XKF9</accession>
<gene>
    <name evidence="1" type="ORF">EDD66_10797</name>
</gene>
<proteinExistence type="predicted"/>
<dbReference type="AlphaFoldDB" id="A0A3N1XKF9"/>
<dbReference type="EMBL" id="RJVG01000007">
    <property type="protein sequence ID" value="ROR27183.1"/>
    <property type="molecule type" value="Genomic_DNA"/>
</dbReference>
<dbReference type="RefSeq" id="WP_170164344.1">
    <property type="nucleotide sequence ID" value="NZ_RJVG01000007.1"/>
</dbReference>
<name>A0A3N1XKF9_9FIRM</name>
<evidence type="ECO:0000313" key="1">
    <source>
        <dbReference type="EMBL" id="ROR27183.1"/>
    </source>
</evidence>
<comment type="caution">
    <text evidence="1">The sequence shown here is derived from an EMBL/GenBank/DDBJ whole genome shotgun (WGS) entry which is preliminary data.</text>
</comment>
<organism evidence="1 2">
    <name type="scientific">Mobilisporobacter senegalensis</name>
    <dbReference type="NCBI Taxonomy" id="1329262"/>
    <lineage>
        <taxon>Bacteria</taxon>
        <taxon>Bacillati</taxon>
        <taxon>Bacillota</taxon>
        <taxon>Clostridia</taxon>
        <taxon>Lachnospirales</taxon>
        <taxon>Lachnospiraceae</taxon>
        <taxon>Mobilisporobacter</taxon>
    </lineage>
</organism>